<feature type="domain" description="TGF-beta family profile" evidence="13">
    <location>
        <begin position="272"/>
        <end position="396"/>
    </location>
</feature>
<keyword evidence="3" id="KW-0217">Developmental protein</keyword>
<dbReference type="InterPro" id="IPR001839">
    <property type="entry name" value="TGF-b_C"/>
</dbReference>
<sequence>MHGLLLLLAFIVLTLEPVMRVSGSPTPESAAVIEANLLSLLGMSRRPKMDREKLRRRAAIPAVMMQLYKQQTNQELDTATLPLPGRHIRSANTVTTFTHTDSALDARFTNERFRLQFDVSTLPETEKVTGAELRLSVAPRKGEEDDASPSPSQRYQRVQALEIMKPGVKGKSRAILRSIDSKVVDLWTSESVALDLMPAVERWRSAKDENYGIIIDIRSASGERVSNSSIRLRRSLETHESESDWRPVEPLLLVYSDDGRNNQRRVEDLVNRRKRAAAAATADRKRRRKNGWDICRRRRLYVDFADVGWNDWIVAPSGYDAFYCAGDCPFPLPDHLNTTNHAVVQTLVNSVNPNLVPKACCVPTTLQTVSMLYLDEHGRTVLKTYADMAVEGCGCR</sequence>
<keyword evidence="4" id="KW-0964">Secreted</keyword>
<dbReference type="EMBL" id="OU963864">
    <property type="protein sequence ID" value="CAH0768650.1"/>
    <property type="molecule type" value="Genomic_DNA"/>
</dbReference>
<dbReference type="Gene3D" id="2.10.90.10">
    <property type="entry name" value="Cystine-knot cytokines"/>
    <property type="match status" value="1"/>
</dbReference>
<dbReference type="PANTHER" id="PTHR11848:SF263">
    <property type="entry name" value="PROTEIN DECAPENTAPLEGIC"/>
    <property type="match status" value="1"/>
</dbReference>
<evidence type="ECO:0000256" key="9">
    <source>
        <dbReference type="ARBA" id="ARBA00023180"/>
    </source>
</evidence>
<dbReference type="SMART" id="SM00204">
    <property type="entry name" value="TGFB"/>
    <property type="match status" value="1"/>
</dbReference>
<dbReference type="CDD" id="cd13760">
    <property type="entry name" value="TGF_beta_BMP2_like"/>
    <property type="match status" value="1"/>
</dbReference>
<dbReference type="Proteomes" id="UP001152759">
    <property type="component" value="Chromosome 3"/>
</dbReference>
<dbReference type="PROSITE" id="PS00250">
    <property type="entry name" value="TGF_BETA_1"/>
    <property type="match status" value="1"/>
</dbReference>
<keyword evidence="7 10" id="KW-0339">Growth factor</keyword>
<feature type="chain" id="PRO_5040405263" description="TGF-beta family profile domain-containing protein" evidence="12">
    <location>
        <begin position="24"/>
        <end position="396"/>
    </location>
</feature>
<evidence type="ECO:0000256" key="10">
    <source>
        <dbReference type="RuleBase" id="RU000354"/>
    </source>
</evidence>
<evidence type="ECO:0000256" key="2">
    <source>
        <dbReference type="ARBA" id="ARBA00006656"/>
    </source>
</evidence>
<feature type="region of interest" description="Disordered" evidence="11">
    <location>
        <begin position="135"/>
        <end position="154"/>
    </location>
</feature>
<evidence type="ECO:0000256" key="6">
    <source>
        <dbReference type="ARBA" id="ARBA00022782"/>
    </source>
</evidence>
<keyword evidence="8" id="KW-1015">Disulfide bond</keyword>
<evidence type="ECO:0000256" key="1">
    <source>
        <dbReference type="ARBA" id="ARBA00004613"/>
    </source>
</evidence>
<dbReference type="Pfam" id="PF00688">
    <property type="entry name" value="TGFb_propeptide"/>
    <property type="match status" value="1"/>
</dbReference>
<dbReference type="InterPro" id="IPR029034">
    <property type="entry name" value="Cystine-knot_cytokine"/>
</dbReference>
<name>A0A9P0CCH1_BEMTA</name>
<dbReference type="KEGG" id="btab:109031148"/>
<dbReference type="AlphaFoldDB" id="A0A9P0CCH1"/>
<dbReference type="GO" id="GO:0051094">
    <property type="term" value="P:positive regulation of developmental process"/>
    <property type="evidence" value="ECO:0007669"/>
    <property type="project" value="UniProtKB-ARBA"/>
</dbReference>
<proteinExistence type="inferred from homology"/>
<feature type="signal peptide" evidence="12">
    <location>
        <begin position="1"/>
        <end position="23"/>
    </location>
</feature>
<evidence type="ECO:0000256" key="3">
    <source>
        <dbReference type="ARBA" id="ARBA00022473"/>
    </source>
</evidence>
<evidence type="ECO:0000256" key="11">
    <source>
        <dbReference type="SAM" id="MobiDB-lite"/>
    </source>
</evidence>
<dbReference type="InterPro" id="IPR015615">
    <property type="entry name" value="TGF-beta-rel"/>
</dbReference>
<dbReference type="SUPFAM" id="SSF57501">
    <property type="entry name" value="Cystine-knot cytokines"/>
    <property type="match status" value="1"/>
</dbReference>
<dbReference type="PANTHER" id="PTHR11848">
    <property type="entry name" value="TGF-BETA FAMILY"/>
    <property type="match status" value="1"/>
</dbReference>
<protein>
    <recommendedName>
        <fullName evidence="13">TGF-beta family profile domain-containing protein</fullName>
    </recommendedName>
</protein>
<evidence type="ECO:0000256" key="5">
    <source>
        <dbReference type="ARBA" id="ARBA00022729"/>
    </source>
</evidence>
<dbReference type="GO" id="GO:0030154">
    <property type="term" value="P:cell differentiation"/>
    <property type="evidence" value="ECO:0007669"/>
    <property type="project" value="UniProtKB-KW"/>
</dbReference>
<reference evidence="14" key="1">
    <citation type="submission" date="2021-12" db="EMBL/GenBank/DDBJ databases">
        <authorList>
            <person name="King R."/>
        </authorList>
    </citation>
    <scope>NUCLEOTIDE SEQUENCE</scope>
</reference>
<comment type="similarity">
    <text evidence="2 10">Belongs to the TGF-beta family.</text>
</comment>
<keyword evidence="6" id="KW-0221">Differentiation</keyword>
<dbReference type="Gene3D" id="2.60.120.970">
    <property type="match status" value="1"/>
</dbReference>
<keyword evidence="9" id="KW-0325">Glycoprotein</keyword>
<keyword evidence="15" id="KW-1185">Reference proteome</keyword>
<dbReference type="InterPro" id="IPR001111">
    <property type="entry name" value="TGF-b_propeptide"/>
</dbReference>
<dbReference type="GO" id="GO:0051240">
    <property type="term" value="P:positive regulation of multicellular organismal process"/>
    <property type="evidence" value="ECO:0007669"/>
    <property type="project" value="UniProtKB-ARBA"/>
</dbReference>
<dbReference type="GO" id="GO:0005615">
    <property type="term" value="C:extracellular space"/>
    <property type="evidence" value="ECO:0007669"/>
    <property type="project" value="TreeGrafter"/>
</dbReference>
<comment type="subcellular location">
    <subcellularLocation>
        <location evidence="1">Secreted</location>
    </subcellularLocation>
</comment>
<dbReference type="GO" id="GO:0008083">
    <property type="term" value="F:growth factor activity"/>
    <property type="evidence" value="ECO:0007669"/>
    <property type="project" value="UniProtKB-KW"/>
</dbReference>
<dbReference type="GO" id="GO:0005125">
    <property type="term" value="F:cytokine activity"/>
    <property type="evidence" value="ECO:0007669"/>
    <property type="project" value="TreeGrafter"/>
</dbReference>
<dbReference type="PROSITE" id="PS51362">
    <property type="entry name" value="TGF_BETA_2"/>
    <property type="match status" value="1"/>
</dbReference>
<dbReference type="Pfam" id="PF00019">
    <property type="entry name" value="TGF_beta"/>
    <property type="match status" value="1"/>
</dbReference>
<evidence type="ECO:0000256" key="7">
    <source>
        <dbReference type="ARBA" id="ARBA00023030"/>
    </source>
</evidence>
<evidence type="ECO:0000256" key="4">
    <source>
        <dbReference type="ARBA" id="ARBA00022525"/>
    </source>
</evidence>
<dbReference type="FunFam" id="2.10.90.10:FF:000103">
    <property type="entry name" value="Bone morphogenetic protein 16"/>
    <property type="match status" value="1"/>
</dbReference>
<accession>A0A9P0CCH1</accession>
<evidence type="ECO:0000313" key="15">
    <source>
        <dbReference type="Proteomes" id="UP001152759"/>
    </source>
</evidence>
<evidence type="ECO:0000259" key="13">
    <source>
        <dbReference type="PROSITE" id="PS51362"/>
    </source>
</evidence>
<keyword evidence="5 12" id="KW-0732">Signal</keyword>
<evidence type="ECO:0000256" key="8">
    <source>
        <dbReference type="ARBA" id="ARBA00023157"/>
    </source>
</evidence>
<gene>
    <name evidence="14" type="ORF">BEMITA_LOCUS5746</name>
</gene>
<organism evidence="14 15">
    <name type="scientific">Bemisia tabaci</name>
    <name type="common">Sweetpotato whitefly</name>
    <name type="synonym">Aleurodes tabaci</name>
    <dbReference type="NCBI Taxonomy" id="7038"/>
    <lineage>
        <taxon>Eukaryota</taxon>
        <taxon>Metazoa</taxon>
        <taxon>Ecdysozoa</taxon>
        <taxon>Arthropoda</taxon>
        <taxon>Hexapoda</taxon>
        <taxon>Insecta</taxon>
        <taxon>Pterygota</taxon>
        <taxon>Neoptera</taxon>
        <taxon>Paraneoptera</taxon>
        <taxon>Hemiptera</taxon>
        <taxon>Sternorrhyncha</taxon>
        <taxon>Aleyrodoidea</taxon>
        <taxon>Aleyrodidae</taxon>
        <taxon>Aleyrodinae</taxon>
        <taxon>Bemisia</taxon>
    </lineage>
</organism>
<evidence type="ECO:0000256" key="12">
    <source>
        <dbReference type="SAM" id="SignalP"/>
    </source>
</evidence>
<evidence type="ECO:0000313" key="14">
    <source>
        <dbReference type="EMBL" id="CAH0768650.1"/>
    </source>
</evidence>
<dbReference type="InterPro" id="IPR017948">
    <property type="entry name" value="TGFb_CS"/>
</dbReference>